<accession>A0A2X0QUE1</accession>
<sequence>MEQKIKLTTTWKKLTHLIFIPS</sequence>
<name>A0A2X0QUE1_9PROT</name>
<dbReference type="AlphaFoldDB" id="A0A2X0QUE1"/>
<protein>
    <submittedName>
        <fullName evidence="1">Uncharacterized protein</fullName>
    </submittedName>
</protein>
<evidence type="ECO:0000313" key="1">
    <source>
        <dbReference type="EMBL" id="SPS05813.1"/>
    </source>
</evidence>
<reference evidence="1" key="1">
    <citation type="submission" date="2018-05" db="EMBL/GenBank/DDBJ databases">
        <authorList>
            <person name="Lanie J.A."/>
            <person name="Ng W.-L."/>
            <person name="Kazmierczak K.M."/>
            <person name="Andrzejewski T.M."/>
            <person name="Davidsen T.M."/>
            <person name="Wayne K.J."/>
            <person name="Tettelin H."/>
            <person name="Glass J.I."/>
            <person name="Rusch D."/>
            <person name="Podicherti R."/>
            <person name="Tsui H.-C.T."/>
            <person name="Winkler M.E."/>
        </authorList>
    </citation>
    <scope>NUCLEOTIDE SEQUENCE</scope>
    <source>
        <strain evidence="1">KNB</strain>
    </source>
</reference>
<proteinExistence type="predicted"/>
<gene>
    <name evidence="1" type="ORF">NITFAB_1403</name>
</gene>
<dbReference type="EMBL" id="LS423452">
    <property type="protein sequence ID" value="SPS05813.1"/>
    <property type="molecule type" value="Genomic_DNA"/>
</dbReference>
<organism evidence="1">
    <name type="scientific">Candidatus Nitrotoga fabula</name>
    <dbReference type="NCBI Taxonomy" id="2182327"/>
    <lineage>
        <taxon>Bacteria</taxon>
        <taxon>Pseudomonadati</taxon>
        <taxon>Pseudomonadota</taxon>
        <taxon>Betaproteobacteria</taxon>
        <taxon>Nitrosomonadales</taxon>
        <taxon>Gallionellaceae</taxon>
        <taxon>Candidatus Nitrotoga</taxon>
    </lineage>
</organism>